<dbReference type="InterPro" id="IPR050326">
    <property type="entry name" value="NAD_dep_DNA_ligaseB"/>
</dbReference>
<evidence type="ECO:0000313" key="7">
    <source>
        <dbReference type="Proteomes" id="UP000279236"/>
    </source>
</evidence>
<dbReference type="GeneID" id="39584882"/>
<evidence type="ECO:0000256" key="3">
    <source>
        <dbReference type="ARBA" id="ARBA00022763"/>
    </source>
</evidence>
<dbReference type="EMBL" id="RSCE01000001">
    <property type="protein sequence ID" value="RSH87822.1"/>
    <property type="molecule type" value="Genomic_DNA"/>
</dbReference>
<keyword evidence="3" id="KW-0227">DNA damage</keyword>
<dbReference type="SUPFAM" id="SSF56091">
    <property type="entry name" value="DNA ligase/mRNA capping enzyme, catalytic domain"/>
    <property type="match status" value="1"/>
</dbReference>
<dbReference type="Gene3D" id="2.40.50.140">
    <property type="entry name" value="Nucleic acid-binding proteins"/>
    <property type="match status" value="1"/>
</dbReference>
<dbReference type="AlphaFoldDB" id="A0A427Y9N7"/>
<dbReference type="PANTHER" id="PTHR47810:SF1">
    <property type="entry name" value="DNA LIGASE B"/>
    <property type="match status" value="1"/>
</dbReference>
<keyword evidence="4" id="KW-0234">DNA repair</keyword>
<keyword evidence="7" id="KW-1185">Reference proteome</keyword>
<name>A0A427Y9N7_9TREE</name>
<dbReference type="GO" id="GO:0016874">
    <property type="term" value="F:ligase activity"/>
    <property type="evidence" value="ECO:0007669"/>
    <property type="project" value="UniProtKB-KW"/>
</dbReference>
<sequence>MSRKAAGSAPPSPPPSTVRTQLDRVADLQNRVGSVNSKAAKTALIGEYSDIRDILEYIYQPHLKLHLTPDGLIKHIHLGTIDLPPEDTLPATLIDLFDLLATRARTGNEAKNVVAGFLVHHSVLTGPEALEEAEFDTFCRLLNRNLVAGFGANTLKTVAWAEPTAAELPPPAKSTKGKGSKAKVTEETVAKDTDKVVTSPPREIQLDSFSCALGKPISPPFEKLFTAKSKVSKWYASRKLDGVRCLMMVDIGLPPYDGEPYVVSVQPVSRHGKPFTSLARLEDHLAETVSHFPQLREWLARDPVTVDKLGEDTVKRLVFDGEVCVMREMTKAEAEGVSMDHDDGSVGGSLWKNDGLVEDFPATVSAVMRKNQPVERPRYFLLDILPWCEFASHGPVNGPGLAKTFGQRIPDIQRFSDFLSTDSDHQSLVRAVAQEAITSRAQLDGMVERAANEGWEGLVIRADKPYNGKRSTDVYKFKQWLDAEYTVVDMETSKMRLSVGGVYGEHLACANVYIEHGGHRVSVGSGFSADQRLRYAKDPSAIIGKQITVEYFGESESTDREEGVLSLRFPRVKKVWEEGKREL</sequence>
<dbReference type="Gene3D" id="3.30.470.30">
    <property type="entry name" value="DNA ligase/mRNA capping enzyme"/>
    <property type="match status" value="1"/>
</dbReference>
<dbReference type="InterPro" id="IPR012340">
    <property type="entry name" value="NA-bd_OB-fold"/>
</dbReference>
<feature type="domain" description="DNA ligase OB-like" evidence="5">
    <location>
        <begin position="515"/>
        <end position="575"/>
    </location>
</feature>
<reference evidence="6 7" key="1">
    <citation type="submission" date="2018-11" db="EMBL/GenBank/DDBJ databases">
        <title>Genome sequence of Apiotrichum porosum DSM 27194.</title>
        <authorList>
            <person name="Aliyu H."/>
            <person name="Gorte O."/>
            <person name="Ochsenreither K."/>
        </authorList>
    </citation>
    <scope>NUCLEOTIDE SEQUENCE [LARGE SCALE GENOMIC DNA]</scope>
    <source>
        <strain evidence="6 7">DSM 27194</strain>
    </source>
</reference>
<gene>
    <name evidence="6" type="ORF">EHS24_000339</name>
</gene>
<evidence type="ECO:0000313" key="6">
    <source>
        <dbReference type="EMBL" id="RSH87822.1"/>
    </source>
</evidence>
<keyword evidence="2" id="KW-0235">DNA replication</keyword>
<dbReference type="Pfam" id="PF14743">
    <property type="entry name" value="DNA_ligase_OB_2"/>
    <property type="match status" value="1"/>
</dbReference>
<dbReference type="OrthoDB" id="411785at2759"/>
<evidence type="ECO:0000256" key="1">
    <source>
        <dbReference type="ARBA" id="ARBA00022598"/>
    </source>
</evidence>
<keyword evidence="1" id="KW-0436">Ligase</keyword>
<organism evidence="6 7">
    <name type="scientific">Apiotrichum porosum</name>
    <dbReference type="NCBI Taxonomy" id="105984"/>
    <lineage>
        <taxon>Eukaryota</taxon>
        <taxon>Fungi</taxon>
        <taxon>Dikarya</taxon>
        <taxon>Basidiomycota</taxon>
        <taxon>Agaricomycotina</taxon>
        <taxon>Tremellomycetes</taxon>
        <taxon>Trichosporonales</taxon>
        <taxon>Trichosporonaceae</taxon>
        <taxon>Apiotrichum</taxon>
    </lineage>
</organism>
<accession>A0A427Y9N7</accession>
<dbReference type="Proteomes" id="UP000279236">
    <property type="component" value="Unassembled WGS sequence"/>
</dbReference>
<dbReference type="InterPro" id="IPR029319">
    <property type="entry name" value="DNA_ligase_OB"/>
</dbReference>
<evidence type="ECO:0000256" key="2">
    <source>
        <dbReference type="ARBA" id="ARBA00022705"/>
    </source>
</evidence>
<evidence type="ECO:0000256" key="4">
    <source>
        <dbReference type="ARBA" id="ARBA00023204"/>
    </source>
</evidence>
<dbReference type="GO" id="GO:0006281">
    <property type="term" value="P:DNA repair"/>
    <property type="evidence" value="ECO:0007669"/>
    <property type="project" value="UniProtKB-KW"/>
</dbReference>
<dbReference type="RefSeq" id="XP_028480030.1">
    <property type="nucleotide sequence ID" value="XM_028616173.1"/>
</dbReference>
<protein>
    <recommendedName>
        <fullName evidence="5">DNA ligase OB-like domain-containing protein</fullName>
    </recommendedName>
</protein>
<evidence type="ECO:0000259" key="5">
    <source>
        <dbReference type="Pfam" id="PF14743"/>
    </source>
</evidence>
<dbReference type="PANTHER" id="PTHR47810">
    <property type="entry name" value="DNA LIGASE"/>
    <property type="match status" value="1"/>
</dbReference>
<dbReference type="GO" id="GO:0006260">
    <property type="term" value="P:DNA replication"/>
    <property type="evidence" value="ECO:0007669"/>
    <property type="project" value="UniProtKB-KW"/>
</dbReference>
<dbReference type="CDD" id="cd08041">
    <property type="entry name" value="OBF_kDNA_ligase_like"/>
    <property type="match status" value="1"/>
</dbReference>
<dbReference type="SUPFAM" id="SSF50249">
    <property type="entry name" value="Nucleic acid-binding proteins"/>
    <property type="match status" value="1"/>
</dbReference>
<comment type="caution">
    <text evidence="6">The sequence shown here is derived from an EMBL/GenBank/DDBJ whole genome shotgun (WGS) entry which is preliminary data.</text>
</comment>
<proteinExistence type="predicted"/>